<geneLocation type="mitochondrion" evidence="3"/>
<dbReference type="EMBL" id="OVEO01000011">
    <property type="protein sequence ID" value="SPQ99383.1"/>
    <property type="molecule type" value="Genomic_DNA"/>
</dbReference>
<evidence type="ECO:0000313" key="5">
    <source>
        <dbReference type="Proteomes" id="UP000290189"/>
    </source>
</evidence>
<feature type="region of interest" description="Disordered" evidence="1">
    <location>
        <begin position="511"/>
        <end position="533"/>
    </location>
</feature>
<evidence type="ECO:0000313" key="2">
    <source>
        <dbReference type="EMBL" id="CEP00775.1"/>
    </source>
</evidence>
<dbReference type="Proteomes" id="UP000039324">
    <property type="component" value="Unassembled WGS sequence"/>
</dbReference>
<sequence length="533" mass="59987">MTAEIKAALSRLDITAHQQLPFLFNMIREQPRAHWSLLLSDYVVFPLANNPDSSDIFRSFLDHEWRNWVWPFFERDSVGDLLSRQDERTLFTVAMNIFALVHHFVFMHQADAFGQVVGDTFSQLQQFAGWDDEAIMLARLILYASANKITMSAPVLRRDVFHAGWSNLVQFCMTVENFVFFSPNVVTRPKAKLEAGFHIDSDGVFLDLLLVETTMKILRDSLKIETLASQAETDKRVSSRQKQLQKQGMENLNYFVLLYNFFQAFEDGTATDEHKNEIVKATSNRHKNSSKTKLKECIDSFSEALDQQKRNQQLAGAASLARRVYFKVNDTIQVRTESPSPNKAGGKLGAPKTKREMTISDRENQYENTIPILNMNSGKRAPASGAVAVPHSPAPARDVNRAIKDIHSELEKTAVKADTKSDSAGGTASEQFANHWAKLQGAFDDYQRILRLEERAVLEIIDSSGGDKMSAAATTAMQREKAIVDQMTALEKQLRGRADELRTIGLKAIHKREASAESDNEHRQSGEGVCSIQ</sequence>
<keyword evidence="4" id="KW-1185">Reference proteome</keyword>
<reference evidence="3 5" key="2">
    <citation type="submission" date="2018-03" db="EMBL/GenBank/DDBJ databases">
        <authorList>
            <person name="Fogelqvist J."/>
        </authorList>
    </citation>
    <scope>NUCLEOTIDE SEQUENCE [LARGE SCALE GENOMIC DNA]</scope>
</reference>
<feature type="region of interest" description="Disordered" evidence="1">
    <location>
        <begin position="336"/>
        <end position="355"/>
    </location>
</feature>
<dbReference type="EMBL" id="CDSF01000102">
    <property type="protein sequence ID" value="CEP00775.1"/>
    <property type="molecule type" value="Genomic_DNA"/>
</dbReference>
<name>A0A0G4IZP4_PLABS</name>
<accession>A0A0G4IZP4</accession>
<evidence type="ECO:0000313" key="4">
    <source>
        <dbReference type="Proteomes" id="UP000039324"/>
    </source>
</evidence>
<evidence type="ECO:0000256" key="1">
    <source>
        <dbReference type="SAM" id="MobiDB-lite"/>
    </source>
</evidence>
<evidence type="ECO:0000313" key="3">
    <source>
        <dbReference type="EMBL" id="SPQ99383.1"/>
    </source>
</evidence>
<dbReference type="Proteomes" id="UP000290189">
    <property type="component" value="Unassembled WGS sequence"/>
</dbReference>
<gene>
    <name evidence="2" type="ORF">PBRA_008087</name>
    <name evidence="3" type="ORF">PLBR_LOCUS6598</name>
</gene>
<protein>
    <submittedName>
        <fullName evidence="2">Uncharacterized protein</fullName>
    </submittedName>
</protein>
<organism evidence="2 4">
    <name type="scientific">Plasmodiophora brassicae</name>
    <name type="common">Clubroot disease agent</name>
    <dbReference type="NCBI Taxonomy" id="37360"/>
    <lineage>
        <taxon>Eukaryota</taxon>
        <taxon>Sar</taxon>
        <taxon>Rhizaria</taxon>
        <taxon>Endomyxa</taxon>
        <taxon>Phytomyxea</taxon>
        <taxon>Plasmodiophorida</taxon>
        <taxon>Plasmodiophoridae</taxon>
        <taxon>Plasmodiophora</taxon>
    </lineage>
</organism>
<reference evidence="2 4" key="1">
    <citation type="submission" date="2015-02" db="EMBL/GenBank/DDBJ databases">
        <authorList>
            <person name="Chooi Y.-H."/>
        </authorList>
    </citation>
    <scope>NUCLEOTIDE SEQUENCE [LARGE SCALE GENOMIC DNA]</scope>
    <source>
        <strain evidence="2">E3</strain>
    </source>
</reference>
<proteinExistence type="predicted"/>
<dbReference type="AlphaFoldDB" id="A0A0G4IZP4"/>
<feature type="compositionally biased region" description="Basic and acidic residues" evidence="1">
    <location>
        <begin position="511"/>
        <end position="525"/>
    </location>
</feature>
<keyword evidence="3" id="KW-0496">Mitochondrion</keyword>